<name>M8BYD6_AEGTA</name>
<sequence>MRGNEFFAEVDDDYIQDDFNLCGLSAQVPYYDHALDLILDLEPVQGDVFADDQNELIVASAEMLYGLIHARYILTTKGLAAMLEKFKNCDFGRCPRVSCSGQPCLPMGQSDIPRDIVNSGIYFACLWPLHPWRLLWTAHSVKVDMSTTTPYHNRAYVSQSLCPLKSSHRYRRSILWDDVSSYFHDDPLTTEATEASTAIRSPDIRLQSSQENMTVSWWRTALGLFRLARSLEKKYRGALINLCQIHAMSCWVFGRYDPGEMGIGLCICSVLTLDARPDGAYVAESVVYPCISLFHSVVMRNRTAETVGESRVSEYCCM</sequence>
<comment type="similarity">
    <text evidence="1 2">Belongs to the casein kinase 2 subunit beta family.</text>
</comment>
<dbReference type="Pfam" id="PF01214">
    <property type="entry name" value="CK_II_beta"/>
    <property type="match status" value="1"/>
</dbReference>
<dbReference type="GO" id="GO:0005737">
    <property type="term" value="C:cytoplasm"/>
    <property type="evidence" value="ECO:0007669"/>
    <property type="project" value="TreeGrafter"/>
</dbReference>
<dbReference type="SMART" id="SM01085">
    <property type="entry name" value="CK_II_beta"/>
    <property type="match status" value="1"/>
</dbReference>
<dbReference type="InterPro" id="IPR000704">
    <property type="entry name" value="Casein_kinase_II_reg-sub"/>
</dbReference>
<dbReference type="Gene3D" id="1.10.1820.10">
    <property type="entry name" value="protein kinase ck2 holoenzyme, chain C, domain 1"/>
    <property type="match status" value="1"/>
</dbReference>
<accession>M8BYD6</accession>
<evidence type="ECO:0000256" key="2">
    <source>
        <dbReference type="RuleBase" id="RU361268"/>
    </source>
</evidence>
<dbReference type="FunFam" id="1.10.1820.10:FF:000005">
    <property type="entry name" value="Casein kinase II subunit beta"/>
    <property type="match status" value="1"/>
</dbReference>
<dbReference type="Gene3D" id="2.20.25.20">
    <property type="match status" value="1"/>
</dbReference>
<dbReference type="GO" id="GO:0019887">
    <property type="term" value="F:protein kinase regulator activity"/>
    <property type="evidence" value="ECO:0007669"/>
    <property type="project" value="InterPro"/>
</dbReference>
<comment type="subunit">
    <text evidence="2">Tetramer of two alpha and two beta subunits.</text>
</comment>
<dbReference type="SUPFAM" id="SSF57798">
    <property type="entry name" value="Casein kinase II beta subunit"/>
    <property type="match status" value="1"/>
</dbReference>
<dbReference type="PRINTS" id="PR00472">
    <property type="entry name" value="CASNKINASEII"/>
</dbReference>
<dbReference type="PANTHER" id="PTHR11740:SF26">
    <property type="entry name" value="CASEIN KINASE II SUBUNIT BETA"/>
    <property type="match status" value="1"/>
</dbReference>
<protein>
    <recommendedName>
        <fullName evidence="2">Casein kinase II subunit beta</fullName>
        <shortName evidence="2">CK II beta</shortName>
    </recommendedName>
</protein>
<dbReference type="EnsemblPlants" id="EMT26768">
    <property type="protein sequence ID" value="EMT26768"/>
    <property type="gene ID" value="F775_30290"/>
</dbReference>
<reference evidence="3" key="1">
    <citation type="submission" date="2015-06" db="UniProtKB">
        <authorList>
            <consortium name="EnsemblPlants"/>
        </authorList>
    </citation>
    <scope>IDENTIFICATION</scope>
</reference>
<dbReference type="InterPro" id="IPR016149">
    <property type="entry name" value="Casein_kin_II_reg-sub_N"/>
</dbReference>
<evidence type="ECO:0000256" key="1">
    <source>
        <dbReference type="ARBA" id="ARBA00006941"/>
    </source>
</evidence>
<organism evidence="3">
    <name type="scientific">Aegilops tauschii</name>
    <name type="common">Tausch's goatgrass</name>
    <name type="synonym">Aegilops squarrosa</name>
    <dbReference type="NCBI Taxonomy" id="37682"/>
    <lineage>
        <taxon>Eukaryota</taxon>
        <taxon>Viridiplantae</taxon>
        <taxon>Streptophyta</taxon>
        <taxon>Embryophyta</taxon>
        <taxon>Tracheophyta</taxon>
        <taxon>Spermatophyta</taxon>
        <taxon>Magnoliopsida</taxon>
        <taxon>Liliopsida</taxon>
        <taxon>Poales</taxon>
        <taxon>Poaceae</taxon>
        <taxon>BOP clade</taxon>
        <taxon>Pooideae</taxon>
        <taxon>Triticodae</taxon>
        <taxon>Triticeae</taxon>
        <taxon>Triticinae</taxon>
        <taxon>Aegilops</taxon>
    </lineage>
</organism>
<comment type="function">
    <text evidence="2">Plays a complex role in regulating the basal catalytic activity of the alpha subunit.</text>
</comment>
<proteinExistence type="inferred from homology"/>
<dbReference type="AlphaFoldDB" id="M8BYD6"/>
<dbReference type="InterPro" id="IPR035991">
    <property type="entry name" value="Casein_kinase_II_beta-like"/>
</dbReference>
<evidence type="ECO:0000313" key="3">
    <source>
        <dbReference type="EnsemblPlants" id="EMT26768"/>
    </source>
</evidence>
<dbReference type="GO" id="GO:0005956">
    <property type="term" value="C:protein kinase CK2 complex"/>
    <property type="evidence" value="ECO:0007669"/>
    <property type="project" value="UniProtKB-UniRule"/>
</dbReference>
<dbReference type="PANTHER" id="PTHR11740">
    <property type="entry name" value="CASEIN KINASE II SUBUNIT BETA"/>
    <property type="match status" value="1"/>
</dbReference>